<protein>
    <submittedName>
        <fullName evidence="1">Phage holin, LLH family</fullName>
    </submittedName>
</protein>
<comment type="caution">
    <text evidence="1">The sequence shown here is derived from an EMBL/GenBank/DDBJ whole genome shotgun (WGS) entry which is preliminary data.</text>
</comment>
<evidence type="ECO:0000313" key="2">
    <source>
        <dbReference type="Proteomes" id="UP001165586"/>
    </source>
</evidence>
<accession>A0ABT2HBE2</accession>
<dbReference type="Proteomes" id="UP001165586">
    <property type="component" value="Unassembled WGS sequence"/>
</dbReference>
<keyword evidence="2" id="KW-1185">Reference proteome</keyword>
<organism evidence="1 2">
    <name type="scientific">Herbiconiux daphne</name>
    <dbReference type="NCBI Taxonomy" id="2970914"/>
    <lineage>
        <taxon>Bacteria</taxon>
        <taxon>Bacillati</taxon>
        <taxon>Actinomycetota</taxon>
        <taxon>Actinomycetes</taxon>
        <taxon>Micrococcales</taxon>
        <taxon>Microbacteriaceae</taxon>
        <taxon>Herbiconiux</taxon>
    </lineage>
</organism>
<proteinExistence type="predicted"/>
<dbReference type="EMBL" id="JANLCJ010000471">
    <property type="protein sequence ID" value="MCS5737171.1"/>
    <property type="molecule type" value="Genomic_DNA"/>
</dbReference>
<feature type="non-terminal residue" evidence="1">
    <location>
        <position position="1"/>
    </location>
</feature>
<sequence>VYVKLTKDAHDKSIKIMRARAEIIVRALDQSGFENIVKKQMAVTKLGMIASEFKIDLSSDQASEYIEDAVNRVRAIMNPPVEQNDKIEG</sequence>
<name>A0ABT2HBE2_9MICO</name>
<gene>
    <name evidence="1" type="ORF">N1032_25925</name>
</gene>
<reference evidence="1" key="1">
    <citation type="submission" date="2022-08" db="EMBL/GenBank/DDBJ databases">
        <authorList>
            <person name="Deng Y."/>
            <person name="Han X.-F."/>
            <person name="Zhang Y.-Q."/>
        </authorList>
    </citation>
    <scope>NUCLEOTIDE SEQUENCE</scope>
    <source>
        <strain evidence="1">CPCC 203386</strain>
    </source>
</reference>
<dbReference type="RefSeq" id="WP_259543497.1">
    <property type="nucleotide sequence ID" value="NZ_JANLCJ010000471.1"/>
</dbReference>
<evidence type="ECO:0000313" key="1">
    <source>
        <dbReference type="EMBL" id="MCS5737171.1"/>
    </source>
</evidence>